<dbReference type="OrthoDB" id="7827015at2"/>
<evidence type="ECO:0000313" key="2">
    <source>
        <dbReference type="Proteomes" id="UP000293520"/>
    </source>
</evidence>
<proteinExistence type="predicted"/>
<dbReference type="Pfam" id="PF20086">
    <property type="entry name" value="DUF6478"/>
    <property type="match status" value="1"/>
</dbReference>
<dbReference type="Proteomes" id="UP000293520">
    <property type="component" value="Unassembled WGS sequence"/>
</dbReference>
<dbReference type="AlphaFoldDB" id="A0A4Q9FW93"/>
<dbReference type="InterPro" id="IPR045514">
    <property type="entry name" value="DUF6478"/>
</dbReference>
<organism evidence="1 2">
    <name type="scientific">Paracoccus subflavus</name>
    <dbReference type="NCBI Taxonomy" id="2528244"/>
    <lineage>
        <taxon>Bacteria</taxon>
        <taxon>Pseudomonadati</taxon>
        <taxon>Pseudomonadota</taxon>
        <taxon>Alphaproteobacteria</taxon>
        <taxon>Rhodobacterales</taxon>
        <taxon>Paracoccaceae</taxon>
        <taxon>Paracoccus</taxon>
    </lineage>
</organism>
<reference evidence="1 2" key="1">
    <citation type="submission" date="2019-02" db="EMBL/GenBank/DDBJ databases">
        <title>Paracoccus subflavus sp. nov., isolated from marine sediment of the Pacific Ocean.</title>
        <authorList>
            <person name="Zhang G."/>
        </authorList>
    </citation>
    <scope>NUCLEOTIDE SEQUENCE [LARGE SCALE GENOMIC DNA]</scope>
    <source>
        <strain evidence="1 2">GY0581</strain>
    </source>
</reference>
<evidence type="ECO:0000313" key="1">
    <source>
        <dbReference type="EMBL" id="TBN37749.1"/>
    </source>
</evidence>
<dbReference type="EMBL" id="SISK01000012">
    <property type="protein sequence ID" value="TBN37749.1"/>
    <property type="molecule type" value="Genomic_DNA"/>
</dbReference>
<sequence length="255" mass="28909">MVRRLLELVGLAQAPDDWSRLADRQDRRPRPVDPALRDRARALHQHLSRFLHASDPWMLRHGGVADTDLPPGTEWHWRPGLLRGRISPAAVVEPPSGHRLGQDAAVWHDCPHRALILQQSARLQPEGRHALRLEVLGFAGSFLSLTLDVPDALLEGVDAERVLQLDMVTDAERPIRLYARINLVQGPNTEAMLRELGHPVDGQDNLRRVEFDLAYANLANRPVERAWLDLILESPRMNALVIRDIRLSCRPRARI</sequence>
<comment type="caution">
    <text evidence="1">The sequence shown here is derived from an EMBL/GenBank/DDBJ whole genome shotgun (WGS) entry which is preliminary data.</text>
</comment>
<accession>A0A4Q9FW93</accession>
<gene>
    <name evidence="1" type="ORF">EYE42_13960</name>
</gene>
<dbReference type="RefSeq" id="WP_130991929.1">
    <property type="nucleotide sequence ID" value="NZ_SISK01000012.1"/>
</dbReference>
<keyword evidence="2" id="KW-1185">Reference proteome</keyword>
<name>A0A4Q9FW93_9RHOB</name>
<protein>
    <submittedName>
        <fullName evidence="1">Uncharacterized protein</fullName>
    </submittedName>
</protein>